<evidence type="ECO:0000256" key="2">
    <source>
        <dbReference type="SAM" id="SignalP"/>
    </source>
</evidence>
<evidence type="ECO:0000259" key="3">
    <source>
        <dbReference type="PROSITE" id="PS50213"/>
    </source>
</evidence>
<dbReference type="InterPro" id="IPR036378">
    <property type="entry name" value="FAS1_dom_sf"/>
</dbReference>
<evidence type="ECO:0000313" key="4">
    <source>
        <dbReference type="EMBL" id="MDC5696343.1"/>
    </source>
</evidence>
<feature type="signal peptide" evidence="2">
    <location>
        <begin position="1"/>
        <end position="20"/>
    </location>
</feature>
<dbReference type="PROSITE" id="PS51257">
    <property type="entry name" value="PROKAR_LIPOPROTEIN"/>
    <property type="match status" value="1"/>
</dbReference>
<evidence type="ECO:0000256" key="1">
    <source>
        <dbReference type="SAM" id="MobiDB-lite"/>
    </source>
</evidence>
<reference evidence="4 5" key="1">
    <citation type="submission" date="2022-11" db="EMBL/GenBank/DDBJ databases">
        <title>Anaerobic phenanthrene biodegradation by a DNRA strain PheN6.</title>
        <authorList>
            <person name="Zhang Z."/>
        </authorList>
    </citation>
    <scope>NUCLEOTIDE SEQUENCE [LARGE SCALE GENOMIC DNA]</scope>
    <source>
        <strain evidence="4 5">PheN6</strain>
    </source>
</reference>
<organism evidence="4 5">
    <name type="scientific">Intrasporangium calvum</name>
    <dbReference type="NCBI Taxonomy" id="53358"/>
    <lineage>
        <taxon>Bacteria</taxon>
        <taxon>Bacillati</taxon>
        <taxon>Actinomycetota</taxon>
        <taxon>Actinomycetes</taxon>
        <taxon>Micrococcales</taxon>
        <taxon>Intrasporangiaceae</taxon>
        <taxon>Intrasporangium</taxon>
    </lineage>
</organism>
<comment type="caution">
    <text evidence="4">The sequence shown here is derived from an EMBL/GenBank/DDBJ whole genome shotgun (WGS) entry which is preliminary data.</text>
</comment>
<keyword evidence="5" id="KW-1185">Reference proteome</keyword>
<protein>
    <submittedName>
        <fullName evidence="4">Fasciclin domain-containing protein</fullName>
    </submittedName>
</protein>
<sequence length="213" mass="21013">MKTRSTALALALVLPLGLAACGSDEVGSTAAPAASSPAPSAAPSSSEPSGDSMRDPAAQVFGAACSAVPNDGKGSFSGMATDPVATAASNNPLLTTLVAAVQEAGLVDTLNSAPDVTVFAPVDDAFAKIPEADLKAVLADKPTLTKILTNHVVAGSLSPDEVAGTHETLAGTKLTVAPAGDSFTVGKEKATVLCGNVPTANATVYIIDTVLMP</sequence>
<name>A0ABT5GDM5_9MICO</name>
<dbReference type="SMART" id="SM00554">
    <property type="entry name" value="FAS1"/>
    <property type="match status" value="1"/>
</dbReference>
<dbReference type="InterPro" id="IPR000782">
    <property type="entry name" value="FAS1_domain"/>
</dbReference>
<feature type="chain" id="PRO_5046036427" evidence="2">
    <location>
        <begin position="21"/>
        <end position="213"/>
    </location>
</feature>
<dbReference type="PANTHER" id="PTHR10900">
    <property type="entry name" value="PERIOSTIN-RELATED"/>
    <property type="match status" value="1"/>
</dbReference>
<evidence type="ECO:0000313" key="5">
    <source>
        <dbReference type="Proteomes" id="UP001150259"/>
    </source>
</evidence>
<accession>A0ABT5GDM5</accession>
<gene>
    <name evidence="4" type="ORF">OO014_03675</name>
</gene>
<feature type="domain" description="FAS1" evidence="3">
    <location>
        <begin position="81"/>
        <end position="211"/>
    </location>
</feature>
<dbReference type="InterPro" id="IPR050904">
    <property type="entry name" value="Adhesion/Biosynth-related"/>
</dbReference>
<dbReference type="PANTHER" id="PTHR10900:SF77">
    <property type="entry name" value="FI19380P1"/>
    <property type="match status" value="1"/>
</dbReference>
<dbReference type="RefSeq" id="WP_272460920.1">
    <property type="nucleotide sequence ID" value="NZ_JAPFQL010000010.1"/>
</dbReference>
<dbReference type="Proteomes" id="UP001150259">
    <property type="component" value="Unassembled WGS sequence"/>
</dbReference>
<dbReference type="Gene3D" id="2.30.180.10">
    <property type="entry name" value="FAS1 domain"/>
    <property type="match status" value="1"/>
</dbReference>
<dbReference type="Pfam" id="PF02469">
    <property type="entry name" value="Fasciclin"/>
    <property type="match status" value="1"/>
</dbReference>
<proteinExistence type="predicted"/>
<dbReference type="SUPFAM" id="SSF82153">
    <property type="entry name" value="FAS1 domain"/>
    <property type="match status" value="1"/>
</dbReference>
<feature type="region of interest" description="Disordered" evidence="1">
    <location>
        <begin position="25"/>
        <end position="56"/>
    </location>
</feature>
<keyword evidence="2" id="KW-0732">Signal</keyword>
<feature type="compositionally biased region" description="Low complexity" evidence="1">
    <location>
        <begin position="30"/>
        <end position="49"/>
    </location>
</feature>
<dbReference type="PROSITE" id="PS50213">
    <property type="entry name" value="FAS1"/>
    <property type="match status" value="1"/>
</dbReference>
<dbReference type="EMBL" id="JAPFQL010000010">
    <property type="protein sequence ID" value="MDC5696343.1"/>
    <property type="molecule type" value="Genomic_DNA"/>
</dbReference>